<keyword evidence="2 5" id="KW-0689">Ribosomal protein</keyword>
<dbReference type="GO" id="GO:0003735">
    <property type="term" value="F:structural constituent of ribosome"/>
    <property type="evidence" value="ECO:0007669"/>
    <property type="project" value="InterPro"/>
</dbReference>
<comment type="similarity">
    <text evidence="1">Belongs to the universal ribosomal protein uS11 family.</text>
</comment>
<proteinExistence type="inferred from homology"/>
<comment type="caution">
    <text evidence="5">The sequence shown here is derived from an EMBL/GenBank/DDBJ whole genome shotgun (WGS) entry which is preliminary data.</text>
</comment>
<dbReference type="Proteomes" id="UP000030854">
    <property type="component" value="Unassembled WGS sequence"/>
</dbReference>
<keyword evidence="3" id="KW-0687">Ribonucleoprotein</keyword>
<dbReference type="AlphaFoldDB" id="A0A0B1P9S7"/>
<evidence type="ECO:0000256" key="4">
    <source>
        <dbReference type="SAM" id="MobiDB-lite"/>
    </source>
</evidence>
<accession>A0A0B1P9S7</accession>
<feature type="region of interest" description="Disordered" evidence="4">
    <location>
        <begin position="62"/>
        <end position="85"/>
    </location>
</feature>
<dbReference type="SUPFAM" id="SSF53137">
    <property type="entry name" value="Translational machinery components"/>
    <property type="match status" value="1"/>
</dbReference>
<protein>
    <submittedName>
        <fullName evidence="5">Putative mitochondrial ribosomal protein subunit s18</fullName>
    </submittedName>
</protein>
<dbReference type="GO" id="GO:0006412">
    <property type="term" value="P:translation"/>
    <property type="evidence" value="ECO:0007669"/>
    <property type="project" value="InterPro"/>
</dbReference>
<keyword evidence="6" id="KW-1185">Reference proteome</keyword>
<evidence type="ECO:0000256" key="1">
    <source>
        <dbReference type="ARBA" id="ARBA00006194"/>
    </source>
</evidence>
<dbReference type="Gene3D" id="3.30.420.80">
    <property type="entry name" value="Ribosomal protein S11"/>
    <property type="match status" value="1"/>
</dbReference>
<evidence type="ECO:0000313" key="5">
    <source>
        <dbReference type="EMBL" id="KHJ33701.1"/>
    </source>
</evidence>
<dbReference type="HOGENOM" id="CLU_072439_0_0_1"/>
<name>A0A0B1P9S7_UNCNE</name>
<dbReference type="OrthoDB" id="1654884at2759"/>
<dbReference type="InterPro" id="IPR036967">
    <property type="entry name" value="Ribosomal_uS11_sf"/>
</dbReference>
<dbReference type="STRING" id="52586.A0A0B1P9S7"/>
<organism evidence="5 6">
    <name type="scientific">Uncinula necator</name>
    <name type="common">Grape powdery mildew</name>
    <dbReference type="NCBI Taxonomy" id="52586"/>
    <lineage>
        <taxon>Eukaryota</taxon>
        <taxon>Fungi</taxon>
        <taxon>Dikarya</taxon>
        <taxon>Ascomycota</taxon>
        <taxon>Pezizomycotina</taxon>
        <taxon>Leotiomycetes</taxon>
        <taxon>Erysiphales</taxon>
        <taxon>Erysiphaceae</taxon>
        <taxon>Erysiphe</taxon>
    </lineage>
</organism>
<dbReference type="HAMAP" id="MF_01310">
    <property type="entry name" value="Ribosomal_uS11"/>
    <property type="match status" value="1"/>
</dbReference>
<reference evidence="5 6" key="1">
    <citation type="journal article" date="2014" name="BMC Genomics">
        <title>Adaptive genomic structural variation in the grape powdery mildew pathogen, Erysiphe necator.</title>
        <authorList>
            <person name="Jones L."/>
            <person name="Riaz S."/>
            <person name="Morales-Cruz A."/>
            <person name="Amrine K.C."/>
            <person name="McGuire B."/>
            <person name="Gubler W.D."/>
            <person name="Walker M.A."/>
            <person name="Cantu D."/>
        </authorList>
    </citation>
    <scope>NUCLEOTIDE SEQUENCE [LARGE SCALE GENOMIC DNA]</scope>
    <source>
        <strain evidence="6">c</strain>
    </source>
</reference>
<evidence type="ECO:0000313" key="6">
    <source>
        <dbReference type="Proteomes" id="UP000030854"/>
    </source>
</evidence>
<evidence type="ECO:0000256" key="3">
    <source>
        <dbReference type="ARBA" id="ARBA00023274"/>
    </source>
</evidence>
<dbReference type="GO" id="GO:0005840">
    <property type="term" value="C:ribosome"/>
    <property type="evidence" value="ECO:0007669"/>
    <property type="project" value="UniProtKB-KW"/>
</dbReference>
<evidence type="ECO:0000256" key="2">
    <source>
        <dbReference type="ARBA" id="ARBA00022980"/>
    </source>
</evidence>
<feature type="compositionally biased region" description="Low complexity" evidence="4">
    <location>
        <begin position="62"/>
        <end position="71"/>
    </location>
</feature>
<sequence>MWPNRFIASRVFLKCSVKNGYLCQPRVSGFSQIVTFHHSALLSEAVNKANLDFFLNIASNQSSPSTNNTEESSGKETTMNGPRLPLLDSNKISSDGTMSPDESIHLCKDGVYKDVTWQMHIYAHRHNVHITIARPPAWRHPVTGKVYGENPPSRSVALSLCAGRLGFKHSGRKHYDSAFQLGTYVMARMQESGMNSYIERLEVYLRGFGAGREAVTRVLLGVEGKYLRNKIVKVADSTRLKIGGTRSPNPRRLG</sequence>
<dbReference type="GO" id="GO:1990904">
    <property type="term" value="C:ribonucleoprotein complex"/>
    <property type="evidence" value="ECO:0007669"/>
    <property type="project" value="UniProtKB-KW"/>
</dbReference>
<dbReference type="EMBL" id="JNVN01001287">
    <property type="protein sequence ID" value="KHJ33701.1"/>
    <property type="molecule type" value="Genomic_DNA"/>
</dbReference>
<dbReference type="InterPro" id="IPR001971">
    <property type="entry name" value="Ribosomal_uS11"/>
</dbReference>
<gene>
    <name evidence="5" type="ORF">EV44_g5225</name>
</gene>